<keyword evidence="2" id="KW-1133">Transmembrane helix</keyword>
<evidence type="ECO:0000256" key="1">
    <source>
        <dbReference type="SAM" id="MobiDB-lite"/>
    </source>
</evidence>
<feature type="transmembrane region" description="Helical" evidence="2">
    <location>
        <begin position="104"/>
        <end position="125"/>
    </location>
</feature>
<dbReference type="AlphaFoldDB" id="A0A1H2SED5"/>
<dbReference type="Proteomes" id="UP001157137">
    <property type="component" value="Unassembled WGS sequence"/>
</dbReference>
<dbReference type="STRING" id="89784.SAMN04489725_10429"/>
<keyword evidence="2" id="KW-0812">Transmembrane</keyword>
<name>A0A1H2SED5_9BACL</name>
<organism evidence="4 5">
    <name type="scientific">Alicyclobacillus hesperidum</name>
    <dbReference type="NCBI Taxonomy" id="89784"/>
    <lineage>
        <taxon>Bacteria</taxon>
        <taxon>Bacillati</taxon>
        <taxon>Bacillota</taxon>
        <taxon>Bacilli</taxon>
        <taxon>Bacillales</taxon>
        <taxon>Alicyclobacillaceae</taxon>
        <taxon>Alicyclobacillus</taxon>
    </lineage>
</organism>
<feature type="transmembrane region" description="Helical" evidence="2">
    <location>
        <begin position="52"/>
        <end position="72"/>
    </location>
</feature>
<reference evidence="3" key="3">
    <citation type="submission" date="2023-02" db="EMBL/GenBank/DDBJ databases">
        <title>Proposal of a novel subspecies: Alicyclobacillus hesperidum subspecies aegle.</title>
        <authorList>
            <person name="Goto K."/>
            <person name="Fujii T."/>
            <person name="Yasui K."/>
            <person name="Mochida K."/>
            <person name="Kato-Tanaka Y."/>
            <person name="Morohoshi S."/>
            <person name="An S.Y."/>
            <person name="Kasai H."/>
            <person name="Yokota A."/>
        </authorList>
    </citation>
    <scope>NUCLEOTIDE SEQUENCE</scope>
    <source>
        <strain evidence="3">DSM 12766</strain>
    </source>
</reference>
<evidence type="ECO:0000256" key="2">
    <source>
        <dbReference type="SAM" id="Phobius"/>
    </source>
</evidence>
<dbReference type="Proteomes" id="UP000182589">
    <property type="component" value="Unassembled WGS sequence"/>
</dbReference>
<evidence type="ECO:0000313" key="5">
    <source>
        <dbReference type="Proteomes" id="UP000182589"/>
    </source>
</evidence>
<dbReference type="EMBL" id="FNOJ01000004">
    <property type="protein sequence ID" value="SDW30006.1"/>
    <property type="molecule type" value="Genomic_DNA"/>
</dbReference>
<evidence type="ECO:0000313" key="4">
    <source>
        <dbReference type="EMBL" id="SDW30006.1"/>
    </source>
</evidence>
<proteinExistence type="predicted"/>
<dbReference type="RefSeq" id="WP_040289517.1">
    <property type="nucleotide sequence ID" value="NZ_BSRA01000001.1"/>
</dbReference>
<evidence type="ECO:0000313" key="3">
    <source>
        <dbReference type="EMBL" id="GLV12341.1"/>
    </source>
</evidence>
<reference evidence="4" key="1">
    <citation type="submission" date="2016-10" db="EMBL/GenBank/DDBJ databases">
        <authorList>
            <person name="de Groot N.N."/>
        </authorList>
    </citation>
    <scope>NUCLEOTIDE SEQUENCE [LARGE SCALE GENOMIC DNA]</scope>
    <source>
        <strain evidence="4">DSM 12489</strain>
    </source>
</reference>
<protein>
    <submittedName>
        <fullName evidence="4">Uncharacterized protein</fullName>
    </submittedName>
</protein>
<keyword evidence="5" id="KW-1185">Reference proteome</keyword>
<feature type="transmembrane region" description="Helical" evidence="2">
    <location>
        <begin position="78"/>
        <end position="97"/>
    </location>
</feature>
<dbReference type="EMBL" id="BSRA01000001">
    <property type="protein sequence ID" value="GLV12341.1"/>
    <property type="molecule type" value="Genomic_DNA"/>
</dbReference>
<sequence length="126" mass="14026">MESPRKRMDKSNSHGKRGQVIDLRAYQRRRDRKHRGAPYEGLTGLWLLRYTCYALAVVAVAFAIVGLCPVGWRAGALVVSLFTNTIGLALGLTLYVLKERGAMKVLGTLVGTFAFAYLCCLLHPWL</sequence>
<accession>A0A1H2SED5</accession>
<keyword evidence="2" id="KW-0472">Membrane</keyword>
<reference evidence="5" key="2">
    <citation type="submission" date="2016-10" db="EMBL/GenBank/DDBJ databases">
        <authorList>
            <person name="Varghese N."/>
        </authorList>
    </citation>
    <scope>NUCLEOTIDE SEQUENCE [LARGE SCALE GENOMIC DNA]</scope>
    <source>
        <strain evidence="5">DSM 12489</strain>
    </source>
</reference>
<gene>
    <name evidence="3" type="ORF">Heshes_00250</name>
    <name evidence="4" type="ORF">SAMN04489725_10429</name>
</gene>
<feature type="compositionally biased region" description="Basic and acidic residues" evidence="1">
    <location>
        <begin position="1"/>
        <end position="12"/>
    </location>
</feature>
<feature type="region of interest" description="Disordered" evidence="1">
    <location>
        <begin position="1"/>
        <end position="20"/>
    </location>
</feature>